<feature type="transmembrane region" description="Helical" evidence="15">
    <location>
        <begin position="694"/>
        <end position="720"/>
    </location>
</feature>
<dbReference type="PROSITE" id="PS01206">
    <property type="entry name" value="ASC"/>
    <property type="match status" value="1"/>
</dbReference>
<dbReference type="PANTHER" id="PTHR11690">
    <property type="entry name" value="AMILORIDE-SENSITIVE SODIUM CHANNEL-RELATED"/>
    <property type="match status" value="1"/>
</dbReference>
<keyword evidence="8 13" id="KW-0406">Ion transport</keyword>
<evidence type="ECO:0000256" key="6">
    <source>
        <dbReference type="ARBA" id="ARBA00022989"/>
    </source>
</evidence>
<evidence type="ECO:0000256" key="1">
    <source>
        <dbReference type="ARBA" id="ARBA00004141"/>
    </source>
</evidence>
<evidence type="ECO:0000313" key="18">
    <source>
        <dbReference type="Proteomes" id="UP000218231"/>
    </source>
</evidence>
<keyword evidence="6 15" id="KW-1133">Transmembrane helix</keyword>
<reference evidence="17 18" key="1">
    <citation type="journal article" date="2017" name="Curr. Biol.">
        <title>Genome architecture and evolution of a unichromosomal asexual nematode.</title>
        <authorList>
            <person name="Fradin H."/>
            <person name="Zegar C."/>
            <person name="Gutwein M."/>
            <person name="Lucas J."/>
            <person name="Kovtun M."/>
            <person name="Corcoran D."/>
            <person name="Baugh L.R."/>
            <person name="Kiontke K."/>
            <person name="Gunsalus K."/>
            <person name="Fitch D.H."/>
            <person name="Piano F."/>
        </authorList>
    </citation>
    <scope>NUCLEOTIDE SEQUENCE [LARGE SCALE GENOMIC DNA]</scope>
    <source>
        <strain evidence="17">PF1309</strain>
    </source>
</reference>
<proteinExistence type="inferred from homology"/>
<organism evidence="17 18">
    <name type="scientific">Diploscapter pachys</name>
    <dbReference type="NCBI Taxonomy" id="2018661"/>
    <lineage>
        <taxon>Eukaryota</taxon>
        <taxon>Metazoa</taxon>
        <taxon>Ecdysozoa</taxon>
        <taxon>Nematoda</taxon>
        <taxon>Chromadorea</taxon>
        <taxon>Rhabditida</taxon>
        <taxon>Rhabditina</taxon>
        <taxon>Rhabditomorpha</taxon>
        <taxon>Rhabditoidea</taxon>
        <taxon>Rhabditidae</taxon>
        <taxon>Diploscapter</taxon>
    </lineage>
</organism>
<comment type="similarity">
    <text evidence="2 13">Belongs to the amiloride-sensitive sodium channel (TC 1.A.6) family.</text>
</comment>
<evidence type="ECO:0000256" key="11">
    <source>
        <dbReference type="ARBA" id="ARBA00023201"/>
    </source>
</evidence>
<evidence type="ECO:0000256" key="5">
    <source>
        <dbReference type="ARBA" id="ARBA00022692"/>
    </source>
</evidence>
<dbReference type="OrthoDB" id="5874059at2759"/>
<dbReference type="Proteomes" id="UP000218231">
    <property type="component" value="Unassembled WGS sequence"/>
</dbReference>
<accession>A0A2A2KGY5</accession>
<evidence type="ECO:0000313" key="17">
    <source>
        <dbReference type="EMBL" id="PAV73177.1"/>
    </source>
</evidence>
<evidence type="ECO:0000256" key="4">
    <source>
        <dbReference type="ARBA" id="ARBA00022461"/>
    </source>
</evidence>
<sequence>MKKNYKKITNSDDSSSELIPKDGLRNRYFDSEDIQSMRGFRTDFSNYLASDTDFLQVTDIMTKFQYGEAMNDNHKEIQCNLLLEDGGLEIDPTRLTYHERILWHLKQFCYKTSSHGIPMLGQSPNNYYRFSWIIILTVCVSFFVVQAVAVVNKFMRKDKITDIQLKFDNAPFPAITLCNLNPYKDSMIRTDESVSKILSAFQNKMAEAGGKKQAVETFEDEYFEETTTVKPKRGSRRRKPRDASDAEHGAFEPAWSACDCDPDDTESCTGRIRDLPRDTSDSCVCAFDRVTDDAYPCFLTARWSNTTCQTCDERNYCKKKAPSGTRRKDIRKENCMCSANGFFCMKYDHAKKVEMLKLWEYFGFSSAMVDSNETIALGFSNMTDEVAIVTKAKENIIFAMGALSQDQRRAMSQAKHNLIHKCSFNGKPCDIDSDFQLISDPTFGNCFIFNWNKTEIKTSLRAGPMYGLRVMLFINTTDYLPTSEAVGVRLTIHDKEEFPFPDTFGYSAPTGYISSFGIRMQKLSRLPAPYGDCIPDGAETSHYIYKNYSYSTEGCYRTCFQELIIDRCNCSDPRFPSIGDIDPCRVFNIDERECLEKNTHEMGEIHGSFRCRCQQPCNQTVYTISYSEAIWPSKSLNNSLGIPCESEDEEKCNDEYQENAAMLEIFYEALNFEVLTESEAYGLVKMMADFGGQLGLWSGVSVMTICEFICLAFELLYMIFHHHYIRHKARQLAKAKENQF</sequence>
<dbReference type="STRING" id="2018661.A0A2A2KGY5"/>
<dbReference type="Pfam" id="PF00858">
    <property type="entry name" value="ASC"/>
    <property type="match status" value="1"/>
</dbReference>
<dbReference type="InterPro" id="IPR004726">
    <property type="entry name" value="Deg-1"/>
</dbReference>
<protein>
    <recommendedName>
        <fullName evidence="16">Degenerin mec-4/10 cytosolic domain-containing protein</fullName>
    </recommendedName>
</protein>
<evidence type="ECO:0000259" key="16">
    <source>
        <dbReference type="Pfam" id="PF22214"/>
    </source>
</evidence>
<evidence type="ECO:0000256" key="15">
    <source>
        <dbReference type="SAM" id="Phobius"/>
    </source>
</evidence>
<keyword evidence="7" id="KW-0915">Sodium</keyword>
<evidence type="ECO:0000256" key="2">
    <source>
        <dbReference type="ARBA" id="ARBA00007193"/>
    </source>
</evidence>
<keyword evidence="18" id="KW-1185">Reference proteome</keyword>
<dbReference type="Gene3D" id="2.60.470.10">
    <property type="entry name" value="Acid-sensing ion channels like domains"/>
    <property type="match status" value="1"/>
</dbReference>
<dbReference type="GO" id="GO:0015280">
    <property type="term" value="F:ligand-gated sodium channel activity"/>
    <property type="evidence" value="ECO:0007669"/>
    <property type="project" value="TreeGrafter"/>
</dbReference>
<keyword evidence="9 15" id="KW-0472">Membrane</keyword>
<feature type="domain" description="Degenerin mec-4/10 cytosolic" evidence="16">
    <location>
        <begin position="45"/>
        <end position="106"/>
    </location>
</feature>
<keyword evidence="4 13" id="KW-0894">Sodium channel</keyword>
<evidence type="ECO:0000256" key="13">
    <source>
        <dbReference type="RuleBase" id="RU000679"/>
    </source>
</evidence>
<dbReference type="FunFam" id="2.60.470.10:FF:000004">
    <property type="entry name" value="Degenerin unc-8"/>
    <property type="match status" value="1"/>
</dbReference>
<keyword evidence="11 13" id="KW-0739">Sodium transport</keyword>
<evidence type="ECO:0000256" key="9">
    <source>
        <dbReference type="ARBA" id="ARBA00023136"/>
    </source>
</evidence>
<dbReference type="GO" id="GO:0005886">
    <property type="term" value="C:plasma membrane"/>
    <property type="evidence" value="ECO:0007669"/>
    <property type="project" value="TreeGrafter"/>
</dbReference>
<dbReference type="AlphaFoldDB" id="A0A2A2KGY5"/>
<evidence type="ECO:0000256" key="7">
    <source>
        <dbReference type="ARBA" id="ARBA00023053"/>
    </source>
</evidence>
<evidence type="ECO:0000256" key="14">
    <source>
        <dbReference type="SAM" id="MobiDB-lite"/>
    </source>
</evidence>
<name>A0A2A2KGY5_9BILA</name>
<dbReference type="NCBIfam" id="TIGR00867">
    <property type="entry name" value="deg-1"/>
    <property type="match status" value="1"/>
</dbReference>
<comment type="subcellular location">
    <subcellularLocation>
        <location evidence="1">Membrane</location>
        <topology evidence="1">Multi-pass membrane protein</topology>
    </subcellularLocation>
</comment>
<dbReference type="EMBL" id="LIAE01008638">
    <property type="protein sequence ID" value="PAV73177.1"/>
    <property type="molecule type" value="Genomic_DNA"/>
</dbReference>
<gene>
    <name evidence="17" type="ORF">WR25_14292</name>
</gene>
<keyword evidence="10" id="KW-0325">Glycoprotein</keyword>
<evidence type="ECO:0000256" key="3">
    <source>
        <dbReference type="ARBA" id="ARBA00022448"/>
    </source>
</evidence>
<keyword evidence="12 13" id="KW-0407">Ion channel</keyword>
<evidence type="ECO:0000256" key="12">
    <source>
        <dbReference type="ARBA" id="ARBA00023303"/>
    </source>
</evidence>
<dbReference type="Gene3D" id="1.10.287.770">
    <property type="entry name" value="YojJ-like"/>
    <property type="match status" value="1"/>
</dbReference>
<keyword evidence="3 13" id="KW-0813">Transport</keyword>
<dbReference type="FunFam" id="1.10.287.770:FF:000001">
    <property type="entry name" value="Acid-sensing ion channel subunit 1"/>
    <property type="match status" value="1"/>
</dbReference>
<feature type="region of interest" description="Disordered" evidence="14">
    <location>
        <begin position="229"/>
        <end position="248"/>
    </location>
</feature>
<comment type="caution">
    <text evidence="17">The sequence shown here is derived from an EMBL/GenBank/DDBJ whole genome shotgun (WGS) entry which is preliminary data.</text>
</comment>
<dbReference type="Pfam" id="PF22214">
    <property type="entry name" value="Mec-4_10_cyt"/>
    <property type="match status" value="1"/>
</dbReference>
<dbReference type="InterPro" id="IPR020903">
    <property type="entry name" value="ENaC_CS"/>
</dbReference>
<dbReference type="InterPro" id="IPR001873">
    <property type="entry name" value="ENaC"/>
</dbReference>
<dbReference type="InterPro" id="IPR054001">
    <property type="entry name" value="Mec-4/10_cyt"/>
</dbReference>
<dbReference type="PANTHER" id="PTHR11690:SF267">
    <property type="entry name" value="DEGENERIN MEC-10"/>
    <property type="match status" value="1"/>
</dbReference>
<feature type="transmembrane region" description="Helical" evidence="15">
    <location>
        <begin position="130"/>
        <end position="151"/>
    </location>
</feature>
<dbReference type="PRINTS" id="PR01078">
    <property type="entry name" value="AMINACHANNEL"/>
</dbReference>
<evidence type="ECO:0000256" key="8">
    <source>
        <dbReference type="ARBA" id="ARBA00023065"/>
    </source>
</evidence>
<evidence type="ECO:0000256" key="10">
    <source>
        <dbReference type="ARBA" id="ARBA00023180"/>
    </source>
</evidence>
<feature type="compositionally biased region" description="Basic residues" evidence="14">
    <location>
        <begin position="230"/>
        <end position="240"/>
    </location>
</feature>
<keyword evidence="5 13" id="KW-0812">Transmembrane</keyword>